<keyword evidence="6 10" id="KW-1133">Transmembrane helix</keyword>
<evidence type="ECO:0000313" key="13">
    <source>
        <dbReference type="Proteomes" id="UP000030673"/>
    </source>
</evidence>
<dbReference type="Pfam" id="PF03381">
    <property type="entry name" value="CDC50"/>
    <property type="match status" value="1"/>
</dbReference>
<evidence type="ECO:0000313" key="12">
    <source>
        <dbReference type="EMBL" id="EWC89279.1"/>
    </source>
</evidence>
<dbReference type="PANTHER" id="PTHR10926:SF0">
    <property type="entry name" value="CDC50, ISOFORM A"/>
    <property type="match status" value="1"/>
</dbReference>
<evidence type="ECO:0000256" key="7">
    <source>
        <dbReference type="ARBA" id="ARBA00023136"/>
    </source>
</evidence>
<keyword evidence="5 12" id="KW-0689">Ribosomal protein</keyword>
<evidence type="ECO:0000256" key="1">
    <source>
        <dbReference type="ARBA" id="ARBA00004141"/>
    </source>
</evidence>
<dbReference type="FunFam" id="3.30.1440.10:FF:000002">
    <property type="entry name" value="60S ribosomal protein L11"/>
    <property type="match status" value="1"/>
</dbReference>
<evidence type="ECO:0000256" key="9">
    <source>
        <dbReference type="SAM" id="MobiDB-lite"/>
    </source>
</evidence>
<keyword evidence="8" id="KW-0687">Ribonucleoprotein</keyword>
<accession>W7K722</accession>
<dbReference type="InterPro" id="IPR057266">
    <property type="entry name" value="Ribosomal_uL5_euk/arc-type"/>
</dbReference>
<dbReference type="GO" id="GO:1990904">
    <property type="term" value="C:ribonucleoprotein complex"/>
    <property type="evidence" value="ECO:0007669"/>
    <property type="project" value="UniProtKB-KW"/>
</dbReference>
<comment type="similarity">
    <text evidence="2">Belongs to the universal ribosomal protein uL5 family.</text>
</comment>
<proteinExistence type="inferred from homology"/>
<comment type="similarity">
    <text evidence="3">Belongs to the CDC50/LEM3 family.</text>
</comment>
<evidence type="ECO:0000256" key="8">
    <source>
        <dbReference type="ARBA" id="ARBA00023274"/>
    </source>
</evidence>
<evidence type="ECO:0000256" key="10">
    <source>
        <dbReference type="SAM" id="Phobius"/>
    </source>
</evidence>
<keyword evidence="4 10" id="KW-0812">Transmembrane</keyword>
<dbReference type="GO" id="GO:0005783">
    <property type="term" value="C:endoplasmic reticulum"/>
    <property type="evidence" value="ECO:0007669"/>
    <property type="project" value="TreeGrafter"/>
</dbReference>
<gene>
    <name evidence="12" type="ORF">PFNF54_01844</name>
</gene>
<evidence type="ECO:0000259" key="11">
    <source>
        <dbReference type="Pfam" id="PF00673"/>
    </source>
</evidence>
<dbReference type="GO" id="GO:0005840">
    <property type="term" value="C:ribosome"/>
    <property type="evidence" value="ECO:0007669"/>
    <property type="project" value="UniProtKB-KW"/>
</dbReference>
<dbReference type="NCBIfam" id="NF003258">
    <property type="entry name" value="PRK04219.1"/>
    <property type="match status" value="1"/>
</dbReference>
<feature type="compositionally biased region" description="Basic and acidic residues" evidence="9">
    <location>
        <begin position="215"/>
        <end position="224"/>
    </location>
</feature>
<dbReference type="SUPFAM" id="SSF55282">
    <property type="entry name" value="RL5-like"/>
    <property type="match status" value="1"/>
</dbReference>
<protein>
    <submittedName>
        <fullName evidence="12">60S ribosomal protein L11</fullName>
    </submittedName>
</protein>
<feature type="transmembrane region" description="Helical" evidence="10">
    <location>
        <begin position="251"/>
        <end position="273"/>
    </location>
</feature>
<dbReference type="EMBL" id="KE123780">
    <property type="protein sequence ID" value="EWC89279.1"/>
    <property type="molecule type" value="Genomic_DNA"/>
</dbReference>
<evidence type="ECO:0000256" key="6">
    <source>
        <dbReference type="ARBA" id="ARBA00022989"/>
    </source>
</evidence>
<evidence type="ECO:0000256" key="5">
    <source>
        <dbReference type="ARBA" id="ARBA00022980"/>
    </source>
</evidence>
<feature type="domain" description="Large ribosomal subunit protein uL5 C-terminal" evidence="11">
    <location>
        <begin position="41"/>
        <end position="137"/>
    </location>
</feature>
<dbReference type="Pfam" id="PF00673">
    <property type="entry name" value="Ribosomal_L5_C"/>
    <property type="match status" value="1"/>
</dbReference>
<dbReference type="PANTHER" id="PTHR10926">
    <property type="entry name" value="CELL CYCLE CONTROL PROTEIN 50"/>
    <property type="match status" value="1"/>
</dbReference>
<dbReference type="GO" id="GO:0005794">
    <property type="term" value="C:Golgi apparatus"/>
    <property type="evidence" value="ECO:0007669"/>
    <property type="project" value="TreeGrafter"/>
</dbReference>
<dbReference type="Gene3D" id="3.30.1440.10">
    <property type="match status" value="1"/>
</dbReference>
<keyword evidence="13" id="KW-1185">Reference proteome</keyword>
<feature type="transmembrane region" description="Helical" evidence="10">
    <location>
        <begin position="514"/>
        <end position="533"/>
    </location>
</feature>
<organism evidence="12 13">
    <name type="scientific">Plasmodium falciparum (isolate NF54)</name>
    <dbReference type="NCBI Taxonomy" id="5843"/>
    <lineage>
        <taxon>Eukaryota</taxon>
        <taxon>Sar</taxon>
        <taxon>Alveolata</taxon>
        <taxon>Apicomplexa</taxon>
        <taxon>Aconoidasida</taxon>
        <taxon>Haemosporida</taxon>
        <taxon>Plasmodiidae</taxon>
        <taxon>Plasmodium</taxon>
        <taxon>Plasmodium (Laverania)</taxon>
    </lineage>
</organism>
<comment type="subcellular location">
    <subcellularLocation>
        <location evidence="1">Membrane</location>
        <topology evidence="1">Multi-pass membrane protein</topology>
    </subcellularLocation>
</comment>
<dbReference type="InterPro" id="IPR005045">
    <property type="entry name" value="CDC50/LEM3_fam"/>
</dbReference>
<dbReference type="AlphaFoldDB" id="W7K722"/>
<feature type="region of interest" description="Disordered" evidence="9">
    <location>
        <begin position="194"/>
        <end position="224"/>
    </location>
</feature>
<dbReference type="InterPro" id="IPR022803">
    <property type="entry name" value="Ribosomal_uL5_dom_sf"/>
</dbReference>
<dbReference type="Proteomes" id="UP000030673">
    <property type="component" value="Unassembled WGS sequence"/>
</dbReference>
<name>W7K722_PLAFO</name>
<dbReference type="GO" id="GO:0005886">
    <property type="term" value="C:plasma membrane"/>
    <property type="evidence" value="ECO:0007669"/>
    <property type="project" value="TreeGrafter"/>
</dbReference>
<sequence>MYSGDRLTRAARVLEQLTEQKPIFGKCRFTIRSFGVRRNEKISCFVTVRGKKALEILEKGLKVKEYELRRKNFSDTGNFGFGIQEHIDLGIKYDPSTGIYGMDFYVHLSRSGYRVTRRTRRRSKISKTHKVTKEDAMKCIKEFKEREMDIKDTSSSSNYIQDKISNKDSSLDYDDNFLEEKKINTFLKTEDNFENENENENNIKKKDIRKRNDKNKKNNIKDLNKNSNSSILEKFKQQKLKSKQRYWTPNCLITTYLCISIIFILIGCIFIILSTRRKECKISYGEYNTSPLVLEINENNCKGPKRPFKKNAYIFYELHNFYQNHKKYLVSKSHNQLMGTVYTKDNEVSQCGPITKNHEGKILHPCGLIARSIFNDTFSVYMDRELHNMIKLDESKEGITWYSDYNKFKNPSDSEMELHKSHVDFWLMNEKYKNALNMNNENGYGVENSHFIVWMKTAALSEFRKKYAKINVEVNLPIYVNINNNFPVTKFNGKKFFVIAEGSIFINEKIQSLGILYLVIGIISLGIVACLIYNQMKNPRIIGHI</sequence>
<evidence type="ECO:0000256" key="3">
    <source>
        <dbReference type="ARBA" id="ARBA00009457"/>
    </source>
</evidence>
<evidence type="ECO:0000256" key="4">
    <source>
        <dbReference type="ARBA" id="ARBA00022692"/>
    </source>
</evidence>
<evidence type="ECO:0000256" key="2">
    <source>
        <dbReference type="ARBA" id="ARBA00008553"/>
    </source>
</evidence>
<keyword evidence="7 10" id="KW-0472">Membrane</keyword>
<dbReference type="InterPro" id="IPR031309">
    <property type="entry name" value="Ribosomal_uL5_C"/>
</dbReference>
<reference evidence="12 13" key="1">
    <citation type="submission" date="2013-02" db="EMBL/GenBank/DDBJ databases">
        <title>The Genome Sequence of Plasmodium falciparum NF54.</title>
        <authorList>
            <consortium name="The Broad Institute Genome Sequencing Platform"/>
            <consortium name="The Broad Institute Genome Sequencing Center for Infectious Disease"/>
            <person name="Neafsey D."/>
            <person name="Cheeseman I."/>
            <person name="Volkman S."/>
            <person name="Adams J."/>
            <person name="Walker B."/>
            <person name="Young S.K."/>
            <person name="Zeng Q."/>
            <person name="Gargeya S."/>
            <person name="Fitzgerald M."/>
            <person name="Haas B."/>
            <person name="Abouelleil A."/>
            <person name="Alvarado L."/>
            <person name="Arachchi H.M."/>
            <person name="Berlin A.M."/>
            <person name="Chapman S.B."/>
            <person name="Dewar J."/>
            <person name="Goldberg J."/>
            <person name="Griggs A."/>
            <person name="Gujja S."/>
            <person name="Hansen M."/>
            <person name="Howarth C."/>
            <person name="Imamovic A."/>
            <person name="Larimer J."/>
            <person name="McCowan C."/>
            <person name="Murphy C."/>
            <person name="Neiman D."/>
            <person name="Pearson M."/>
            <person name="Priest M."/>
            <person name="Roberts A."/>
            <person name="Saif S."/>
            <person name="Shea T."/>
            <person name="Sisk P."/>
            <person name="Sykes S."/>
            <person name="Wortman J."/>
            <person name="Nusbaum C."/>
            <person name="Birren B."/>
        </authorList>
    </citation>
    <scope>NUCLEOTIDE SEQUENCE [LARGE SCALE GENOMIC DNA]</scope>
    <source>
        <strain evidence="12 13">NF54</strain>
    </source>
</reference>